<sequence length="1783" mass="207469">MLETKLLSLLHVLIAVGDFLRHCFYSLPIRFPYQWKNLQQKADARDLKKVPTHLGVIVCEEDISLPDIANLIVWSIALGVSYFSIYDLNGYIKRKRKELKEALDNAQKKCLDEEQRKYTIVIHNDAESRPHENGCYSSNKIDIQLLSKADGRQNLVEATRLLSQQVASKQRRLEDITPSTVEEFIKEKFHFPDPELILRFGEGECLFGFQPWQIRLTEILSARSHHNLGYSSLTDLFHQYGETKQRMATASTLLPDTQGVQFTARPAVLRTKENIKSRNGRSSSLSSEGGIQPVNASLSSIEVEAILREKVRAKHQNIMQAFMTYDVEHNLGVTKGEFRRVLESFCVPLTSEQFEAVVAKVEKNSNGTVRYPDFMEKFYGQPPSSVAGGQWAGYQKFSPPPAAREINIDMIEKMLKDKISQNFKAVVKALQLFDYNRDGKIQRHELRRVIENYCFKLTDDQFQKLWLRYDFHHTGLVSYKEFLSRLGVAANNQNRPPVDGAKGALLWPQQIPVSNSKIFKQRKDDEEALQRLNFDQIELEFRNRMRKNYLNLKKIFLTFDRHLDGFINLEDLKSILCQFTVPMSDQLFRQMMERCGVKGSGKISWEQFLDKFQDPQGGGNGQTIPMRNNHKFFPIREGIETVATDDIWKLLYKHVQSHYPSLKQAFLQIDATRKGRITRTELRNVIEKFAFRLDNEQFKQLMLKLDPYHTNSISYHDFLKLFEETDTPEGHKWLNSVHRFNETPKPAIMAWETIEEILREKITEYWKPVSAAIMAADSKGDGYISIPKMKSIIDNCVLPVSEDHFKSMVSRCQDCSNNMINYVEFLEMLNVDVRPGDLVGLSSQIQSGSEEREAIRVKNHIARATRVNRRAQNRTNTMTADEVITRLKDRMSQHKVQIRQAFLSFDKSGKGRVTKKNFREVLGSFGVLMTDDQFKELTERVGFMNGYMNYSDFVMAFEDPRAQGPGDEILRVGNHRVNPIRGDEWGMTADEVEAKLRSKLRENFANLRAAFYKFDDDHNGLINKANFRRILDSFMCIISDNEFEELCKRLGITKSTKISYEEFLQRFEVRDTVEGHKWLNSVHRYNSTHPTQEMTAESAHEALKLKCHRQWKDLAQAFTQIDAIGSKGVLRRRELRDLLFKMVIPMGPEEFKRLWTFYDEDGKGYINYQDFLDKLGASEFAPADMMGTSADIIDNSHKTIMVHNEDQLAKHQRMTKHQAIKVAFMNAEQVERQLRDKIRDSFKDTYEAFTKYDTQKKGSLSVNEIQKVLSDLHFFMDDEQFFKLMDKIGLGTKGSRLNYEEFLRAFEDGRKEHYQRPLPEVRIEECGALSPQEAETKLRRVIENQGDVLGKAFASFDKTQSNLISLADFRRVLDIFAFKLTEPQWRHLQSRLQLVDKSVNYVLFLENYAMSDQEDAEKWLSALQKQMRDQSQTLMPIDEVQERLREAVHAHFYTLANLFKEVDYADIGVISKEDFRDVMDKNVMRFTDEQFDKVWASLPTNDFGNLDYKEFLRRYSSNMEIPPTHRPASTINGRPGTQMSGRRLQSRAMSRSITQMEFGRPGSRLSRAQSRMSTPLINAESAEARIKNRIFRNWKEIQRSCRNCDRNNTGTIQVQELKDILVRNGIDMPDEEFYDLMTKYDLREDGSFAYVDFLRHFILNLKPQDDGNLFSRRRVPQGRVSSLSSVSEDTQVSAGHTSTHFYDAMIRLRECVVQNWKEMRRLFRSMDRDNQGAIPSLDFRYVLRQFSVNLEEDEFFHLLSYYDKNLNGMIAYNDFIKAYLQNP</sequence>
<evidence type="ECO:0000256" key="6">
    <source>
        <dbReference type="SAM" id="SignalP"/>
    </source>
</evidence>
<proteinExistence type="predicted"/>
<dbReference type="Pfam" id="PF13499">
    <property type="entry name" value="EF-hand_7"/>
    <property type="match status" value="4"/>
</dbReference>
<keyword evidence="6" id="KW-0732">Signal</keyword>
<dbReference type="InterPro" id="IPR036424">
    <property type="entry name" value="UPP_synth-like_sf"/>
</dbReference>
<gene>
    <name evidence="8" type="ORF">CGI_10017631</name>
</gene>
<name>K1R9E2_MAGGI</name>
<feature type="domain" description="EF-hand" evidence="7">
    <location>
        <begin position="1002"/>
        <end position="1037"/>
    </location>
</feature>
<feature type="compositionally biased region" description="Polar residues" evidence="5">
    <location>
        <begin position="1527"/>
        <end position="1540"/>
    </location>
</feature>
<feature type="domain" description="EF-hand" evidence="7">
    <location>
        <begin position="1714"/>
        <end position="1749"/>
    </location>
</feature>
<evidence type="ECO:0000256" key="4">
    <source>
        <dbReference type="SAM" id="Coils"/>
    </source>
</evidence>
<evidence type="ECO:0000256" key="2">
    <source>
        <dbReference type="ARBA" id="ARBA00022737"/>
    </source>
</evidence>
<dbReference type="InParanoid" id="K1R9E2"/>
<dbReference type="CDD" id="cd00051">
    <property type="entry name" value="EFh"/>
    <property type="match status" value="3"/>
</dbReference>
<dbReference type="Pfam" id="PF08976">
    <property type="entry name" value="EF-hand_11"/>
    <property type="match status" value="3"/>
</dbReference>
<keyword evidence="1" id="KW-0597">Phosphoprotein</keyword>
<dbReference type="FunFam" id="1.10.238.10:FF:000121">
    <property type="entry name" value="EF-hand calcium-binding domain-containing protein 6"/>
    <property type="match status" value="3"/>
</dbReference>
<dbReference type="PANTHER" id="PTHR20875:SF2">
    <property type="entry name" value="EF-HAND CALCIUM-BINDING DOMAIN-CONTAINING PROTEIN 6"/>
    <property type="match status" value="1"/>
</dbReference>
<feature type="domain" description="EF-hand" evidence="7">
    <location>
        <begin position="893"/>
        <end position="928"/>
    </location>
</feature>
<feature type="domain" description="EF-hand" evidence="7">
    <location>
        <begin position="313"/>
        <end position="348"/>
    </location>
</feature>
<dbReference type="SMART" id="SM00054">
    <property type="entry name" value="EFh"/>
    <property type="match status" value="16"/>
</dbReference>
<evidence type="ECO:0000313" key="8">
    <source>
        <dbReference type="EMBL" id="EKC37810.1"/>
    </source>
</evidence>
<dbReference type="HOGENOM" id="CLU_004260_0_0_1"/>
<evidence type="ECO:0000256" key="1">
    <source>
        <dbReference type="ARBA" id="ARBA00022553"/>
    </source>
</evidence>
<dbReference type="InterPro" id="IPR002048">
    <property type="entry name" value="EF_hand_dom"/>
</dbReference>
<dbReference type="Gene3D" id="3.40.1180.10">
    <property type="entry name" value="Decaprenyl diphosphate synthase-like"/>
    <property type="match status" value="1"/>
</dbReference>
<dbReference type="InterPro" id="IPR011992">
    <property type="entry name" value="EF-hand-dom_pair"/>
</dbReference>
<dbReference type="EMBL" id="JH818674">
    <property type="protein sequence ID" value="EKC37810.1"/>
    <property type="molecule type" value="Genomic_DNA"/>
</dbReference>
<dbReference type="Gene3D" id="1.10.238.10">
    <property type="entry name" value="EF-hand"/>
    <property type="match status" value="13"/>
</dbReference>
<dbReference type="FunFam" id="1.10.238.10:FF:000179">
    <property type="entry name" value="EF-hand calcium-binding domain-containing protein 6"/>
    <property type="match status" value="2"/>
</dbReference>
<dbReference type="SUPFAM" id="SSF64005">
    <property type="entry name" value="Undecaprenyl diphosphate synthase"/>
    <property type="match status" value="1"/>
</dbReference>
<protein>
    <submittedName>
        <fullName evidence="8">EF-hand calcium-binding domain-containing protein 6</fullName>
    </submittedName>
</protein>
<feature type="region of interest" description="Disordered" evidence="5">
    <location>
        <begin position="1519"/>
        <end position="1541"/>
    </location>
</feature>
<feature type="domain" description="EF-hand" evidence="7">
    <location>
        <begin position="1592"/>
        <end position="1627"/>
    </location>
</feature>
<dbReference type="PANTHER" id="PTHR20875">
    <property type="entry name" value="EF-HAND CALCIUM-BINDING DOMAIN-CONTAINING PROTEIN 6-RELATED"/>
    <property type="match status" value="1"/>
</dbReference>
<keyword evidence="2" id="KW-0677">Repeat</keyword>
<keyword evidence="3" id="KW-0106">Calcium</keyword>
<feature type="domain" description="EF-hand" evidence="7">
    <location>
        <begin position="457"/>
        <end position="492"/>
    </location>
</feature>
<dbReference type="InterPro" id="IPR052603">
    <property type="entry name" value="EFCB6"/>
</dbReference>
<feature type="domain" description="EF-hand" evidence="7">
    <location>
        <begin position="1240"/>
        <end position="1275"/>
    </location>
</feature>
<keyword evidence="4" id="KW-0175">Coiled coil</keyword>
<dbReference type="GO" id="GO:0005509">
    <property type="term" value="F:calcium ion binding"/>
    <property type="evidence" value="ECO:0007669"/>
    <property type="project" value="InterPro"/>
</dbReference>
<dbReference type="SUPFAM" id="SSF47473">
    <property type="entry name" value="EF-hand"/>
    <property type="match status" value="7"/>
</dbReference>
<feature type="signal peptide" evidence="6">
    <location>
        <begin position="1"/>
        <end position="17"/>
    </location>
</feature>
<dbReference type="GO" id="GO:0016765">
    <property type="term" value="F:transferase activity, transferring alkyl or aryl (other than methyl) groups"/>
    <property type="evidence" value="ECO:0007669"/>
    <property type="project" value="InterPro"/>
</dbReference>
<dbReference type="InterPro" id="IPR015070">
    <property type="entry name" value="EF_hand_DJBP"/>
</dbReference>
<feature type="domain" description="EF-hand" evidence="7">
    <location>
        <begin position="421"/>
        <end position="456"/>
    </location>
</feature>
<feature type="domain" description="EF-hand" evidence="7">
    <location>
        <begin position="1146"/>
        <end position="1181"/>
    </location>
</feature>
<feature type="chain" id="PRO_5043500864" evidence="6">
    <location>
        <begin position="18"/>
        <end position="1783"/>
    </location>
</feature>
<feature type="domain" description="EF-hand" evidence="7">
    <location>
        <begin position="1344"/>
        <end position="1379"/>
    </location>
</feature>
<dbReference type="PROSITE" id="PS00018">
    <property type="entry name" value="EF_HAND_1"/>
    <property type="match status" value="2"/>
</dbReference>
<evidence type="ECO:0000256" key="3">
    <source>
        <dbReference type="ARBA" id="ARBA00022837"/>
    </source>
</evidence>
<evidence type="ECO:0000259" key="7">
    <source>
        <dbReference type="PROSITE" id="PS50222"/>
    </source>
</evidence>
<dbReference type="FunFam" id="1.10.238.10:FF:000243">
    <property type="entry name" value="EF-hand calcium binding domain 6"/>
    <property type="match status" value="1"/>
</dbReference>
<dbReference type="PROSITE" id="PS50222">
    <property type="entry name" value="EF_HAND_2"/>
    <property type="match status" value="12"/>
</dbReference>
<evidence type="ECO:0000256" key="5">
    <source>
        <dbReference type="SAM" id="MobiDB-lite"/>
    </source>
</evidence>
<feature type="domain" description="EF-hand" evidence="7">
    <location>
        <begin position="657"/>
        <end position="692"/>
    </location>
</feature>
<organism evidence="8">
    <name type="scientific">Magallana gigas</name>
    <name type="common">Pacific oyster</name>
    <name type="synonym">Crassostrea gigas</name>
    <dbReference type="NCBI Taxonomy" id="29159"/>
    <lineage>
        <taxon>Eukaryota</taxon>
        <taxon>Metazoa</taxon>
        <taxon>Spiralia</taxon>
        <taxon>Lophotrochozoa</taxon>
        <taxon>Mollusca</taxon>
        <taxon>Bivalvia</taxon>
        <taxon>Autobranchia</taxon>
        <taxon>Pteriomorphia</taxon>
        <taxon>Ostreida</taxon>
        <taxon>Ostreoidea</taxon>
        <taxon>Ostreidae</taxon>
        <taxon>Magallana</taxon>
    </lineage>
</organism>
<dbReference type="InterPro" id="IPR018247">
    <property type="entry name" value="EF_Hand_1_Ca_BS"/>
</dbReference>
<reference evidence="8" key="1">
    <citation type="journal article" date="2012" name="Nature">
        <title>The oyster genome reveals stress adaptation and complexity of shell formation.</title>
        <authorList>
            <person name="Zhang G."/>
            <person name="Fang X."/>
            <person name="Guo X."/>
            <person name="Li L."/>
            <person name="Luo R."/>
            <person name="Xu F."/>
            <person name="Yang P."/>
            <person name="Zhang L."/>
            <person name="Wang X."/>
            <person name="Qi H."/>
            <person name="Xiong Z."/>
            <person name="Que H."/>
            <person name="Xie Y."/>
            <person name="Holland P.W."/>
            <person name="Paps J."/>
            <person name="Zhu Y."/>
            <person name="Wu F."/>
            <person name="Chen Y."/>
            <person name="Wang J."/>
            <person name="Peng C."/>
            <person name="Meng J."/>
            <person name="Yang L."/>
            <person name="Liu J."/>
            <person name="Wen B."/>
            <person name="Zhang N."/>
            <person name="Huang Z."/>
            <person name="Zhu Q."/>
            <person name="Feng Y."/>
            <person name="Mount A."/>
            <person name="Hedgecock D."/>
            <person name="Xu Z."/>
            <person name="Liu Y."/>
            <person name="Domazet-Loso T."/>
            <person name="Du Y."/>
            <person name="Sun X."/>
            <person name="Zhang S."/>
            <person name="Liu B."/>
            <person name="Cheng P."/>
            <person name="Jiang X."/>
            <person name="Li J."/>
            <person name="Fan D."/>
            <person name="Wang W."/>
            <person name="Fu W."/>
            <person name="Wang T."/>
            <person name="Wang B."/>
            <person name="Zhang J."/>
            <person name="Peng Z."/>
            <person name="Li Y."/>
            <person name="Li N."/>
            <person name="Wang J."/>
            <person name="Chen M."/>
            <person name="He Y."/>
            <person name="Tan F."/>
            <person name="Song X."/>
            <person name="Zheng Q."/>
            <person name="Huang R."/>
            <person name="Yang H."/>
            <person name="Du X."/>
            <person name="Chen L."/>
            <person name="Yang M."/>
            <person name="Gaffney P.M."/>
            <person name="Wang S."/>
            <person name="Luo L."/>
            <person name="She Z."/>
            <person name="Ming Y."/>
            <person name="Huang W."/>
            <person name="Zhang S."/>
            <person name="Huang B."/>
            <person name="Zhang Y."/>
            <person name="Qu T."/>
            <person name="Ni P."/>
            <person name="Miao G."/>
            <person name="Wang J."/>
            <person name="Wang Q."/>
            <person name="Steinberg C.E."/>
            <person name="Wang H."/>
            <person name="Li N."/>
            <person name="Qian L."/>
            <person name="Zhang G."/>
            <person name="Li Y."/>
            <person name="Yang H."/>
            <person name="Liu X."/>
            <person name="Wang J."/>
            <person name="Yin Y."/>
            <person name="Wang J."/>
        </authorList>
    </citation>
    <scope>NUCLEOTIDE SEQUENCE [LARGE SCALE GENOMIC DNA]</scope>
    <source>
        <strain evidence="8">05x7-T-G4-1.051#20</strain>
    </source>
</reference>
<accession>K1R9E2</accession>
<feature type="coiled-coil region" evidence="4">
    <location>
        <begin position="89"/>
        <end position="116"/>
    </location>
</feature>
<feature type="domain" description="EF-hand" evidence="7">
    <location>
        <begin position="547"/>
        <end position="582"/>
    </location>
</feature>